<dbReference type="GO" id="GO:0003676">
    <property type="term" value="F:nucleic acid binding"/>
    <property type="evidence" value="ECO:0007669"/>
    <property type="project" value="InterPro"/>
</dbReference>
<dbReference type="PANTHER" id="PTHR47266">
    <property type="entry name" value="ENDONUCLEASE-RELATED"/>
    <property type="match status" value="1"/>
</dbReference>
<dbReference type="Proteomes" id="UP000820818">
    <property type="component" value="Linkage Group LG5"/>
</dbReference>
<evidence type="ECO:0000313" key="2">
    <source>
        <dbReference type="EMBL" id="KAI9558480.1"/>
    </source>
</evidence>
<dbReference type="Gene3D" id="3.30.420.10">
    <property type="entry name" value="Ribonuclease H-like superfamily/Ribonuclease H"/>
    <property type="match status" value="1"/>
</dbReference>
<protein>
    <recommendedName>
        <fullName evidence="4">Integrase catalytic domain-containing protein</fullName>
    </recommendedName>
</protein>
<evidence type="ECO:0008006" key="4">
    <source>
        <dbReference type="Google" id="ProtNLM"/>
    </source>
</evidence>
<keyword evidence="1" id="KW-0175">Coiled coil</keyword>
<accession>A0AAD5PX21</accession>
<dbReference type="EMBL" id="WJBH02000005">
    <property type="protein sequence ID" value="KAI9558480.1"/>
    <property type="molecule type" value="Genomic_DNA"/>
</dbReference>
<keyword evidence="3" id="KW-1185">Reference proteome</keyword>
<proteinExistence type="predicted"/>
<dbReference type="InterPro" id="IPR052160">
    <property type="entry name" value="Gypsy_RT_Integrase-like"/>
</dbReference>
<reference evidence="2 3" key="1">
    <citation type="submission" date="2022-05" db="EMBL/GenBank/DDBJ databases">
        <title>A multi-omics perspective on studying reproductive biology in Daphnia sinensis.</title>
        <authorList>
            <person name="Jia J."/>
        </authorList>
    </citation>
    <scope>NUCLEOTIDE SEQUENCE [LARGE SCALE GENOMIC DNA]</scope>
    <source>
        <strain evidence="2 3">WSL</strain>
    </source>
</reference>
<feature type="coiled-coil region" evidence="1">
    <location>
        <begin position="72"/>
        <end position="99"/>
    </location>
</feature>
<comment type="caution">
    <text evidence="2">The sequence shown here is derived from an EMBL/GenBank/DDBJ whole genome shotgun (WGS) entry which is preliminary data.</text>
</comment>
<dbReference type="AlphaFoldDB" id="A0AAD5PX21"/>
<name>A0AAD5PX21_9CRUS</name>
<organism evidence="2 3">
    <name type="scientific">Daphnia sinensis</name>
    <dbReference type="NCBI Taxonomy" id="1820382"/>
    <lineage>
        <taxon>Eukaryota</taxon>
        <taxon>Metazoa</taxon>
        <taxon>Ecdysozoa</taxon>
        <taxon>Arthropoda</taxon>
        <taxon>Crustacea</taxon>
        <taxon>Branchiopoda</taxon>
        <taxon>Diplostraca</taxon>
        <taxon>Cladocera</taxon>
        <taxon>Anomopoda</taxon>
        <taxon>Daphniidae</taxon>
        <taxon>Daphnia</taxon>
        <taxon>Daphnia similis group</taxon>
    </lineage>
</organism>
<evidence type="ECO:0000313" key="3">
    <source>
        <dbReference type="Proteomes" id="UP000820818"/>
    </source>
</evidence>
<sequence>MLRKELIDGPYHNWEDVLGEICFAYQASVHSSTNESPYYMVHGRDCNIPINKILGAVPEVVPSSGGYVGTLLERLRYSFHRAREENEKARERQREQYNKRAKVFDYKTGDRVLLDVRVVQKGDNRKFNSKYRGPYRVVKVYPNHTVDIADNSYNCQLVHCNRFKPLYETMLWMDEPITEDQLGSEHEFDHETMEPDISVKNVERENSVEALTPPINIKISYNTVPVQVCDTLTETCVPSDNLPRLRARSTIRPKTRLITEI</sequence>
<dbReference type="InterPro" id="IPR036397">
    <property type="entry name" value="RNaseH_sf"/>
</dbReference>
<gene>
    <name evidence="2" type="ORF">GHT06_015267</name>
</gene>
<evidence type="ECO:0000256" key="1">
    <source>
        <dbReference type="SAM" id="Coils"/>
    </source>
</evidence>